<evidence type="ECO:0000256" key="6">
    <source>
        <dbReference type="ARBA" id="ARBA00032651"/>
    </source>
</evidence>
<feature type="region of interest" description="Disordered" evidence="7">
    <location>
        <begin position="126"/>
        <end position="164"/>
    </location>
</feature>
<keyword evidence="10" id="KW-1185">Reference proteome</keyword>
<evidence type="ECO:0000256" key="1">
    <source>
        <dbReference type="ARBA" id="ARBA00004123"/>
    </source>
</evidence>
<dbReference type="GO" id="GO:0016251">
    <property type="term" value="F:RNA polymerase II general transcription initiation factor activity"/>
    <property type="evidence" value="ECO:0007669"/>
    <property type="project" value="TreeGrafter"/>
</dbReference>
<evidence type="ECO:0000256" key="7">
    <source>
        <dbReference type="SAM" id="MobiDB-lite"/>
    </source>
</evidence>
<feature type="compositionally biased region" description="Basic and acidic residues" evidence="7">
    <location>
        <begin position="155"/>
        <end position="164"/>
    </location>
</feature>
<evidence type="ECO:0000256" key="5">
    <source>
        <dbReference type="ARBA" id="ARBA00030451"/>
    </source>
</evidence>
<keyword evidence="4" id="KW-0539">Nucleus</keyword>
<dbReference type="GO" id="GO:0046982">
    <property type="term" value="F:protein heterodimerization activity"/>
    <property type="evidence" value="ECO:0007669"/>
    <property type="project" value="InterPro"/>
</dbReference>
<dbReference type="Pfam" id="PF00808">
    <property type="entry name" value="CBFD_NFYB_HMF"/>
    <property type="match status" value="1"/>
</dbReference>
<evidence type="ECO:0000313" key="9">
    <source>
        <dbReference type="EMBL" id="GAV09725.1"/>
    </source>
</evidence>
<dbReference type="InterPro" id="IPR009072">
    <property type="entry name" value="Histone-fold"/>
</dbReference>
<evidence type="ECO:0000256" key="4">
    <source>
        <dbReference type="ARBA" id="ARBA00023242"/>
    </source>
</evidence>
<dbReference type="EMBL" id="BDGG01000026">
    <property type="protein sequence ID" value="GAV09725.1"/>
    <property type="molecule type" value="Genomic_DNA"/>
</dbReference>
<dbReference type="GO" id="GO:0000122">
    <property type="term" value="P:negative regulation of transcription by RNA polymerase II"/>
    <property type="evidence" value="ECO:0007669"/>
    <property type="project" value="InterPro"/>
</dbReference>
<comment type="caution">
    <text evidence="9">The sequence shown here is derived from an EMBL/GenBank/DDBJ whole genome shotgun (WGS) entry which is preliminary data.</text>
</comment>
<comment type="subcellular location">
    <subcellularLocation>
        <location evidence="1">Nucleus</location>
    </subcellularLocation>
</comment>
<comment type="similarity">
    <text evidence="2">Belongs to the NC2 beta/DR1 family.</text>
</comment>
<sequence>MSETDDEPAIPRAALNKLIKDILPNLRVSIETRDLLSACCTEFIHLIASEANDVCEKQQRKTITPEHVLDGLEALGFGEYRQEVEAVVADCREVQAKRRKCSTKLDKLGIPEDELLRMQQELFAKARQEQQEADQQQWQRIQEEMAGAGTANDEAANHDSDSDY</sequence>
<organism evidence="9 10">
    <name type="scientific">Ramazzottius varieornatus</name>
    <name type="common">Water bear</name>
    <name type="synonym">Tardigrade</name>
    <dbReference type="NCBI Taxonomy" id="947166"/>
    <lineage>
        <taxon>Eukaryota</taxon>
        <taxon>Metazoa</taxon>
        <taxon>Ecdysozoa</taxon>
        <taxon>Tardigrada</taxon>
        <taxon>Eutardigrada</taxon>
        <taxon>Parachela</taxon>
        <taxon>Hypsibioidea</taxon>
        <taxon>Ramazzottiidae</taxon>
        <taxon>Ramazzottius</taxon>
    </lineage>
</organism>
<gene>
    <name evidence="9" type="primary">RvY_19215-1</name>
    <name evidence="9" type="synonym">RvY_19215.1</name>
    <name evidence="9" type="ORF">RvY_19215</name>
</gene>
<protein>
    <recommendedName>
        <fullName evidence="3">Protein Dr1</fullName>
    </recommendedName>
    <alternativeName>
        <fullName evidence="6">Down-regulator of transcription 1</fullName>
    </alternativeName>
    <alternativeName>
        <fullName evidence="5">Negative cofactor 2-beta</fullName>
    </alternativeName>
</protein>
<dbReference type="AlphaFoldDB" id="A0A1D1W8N9"/>
<dbReference type="CDD" id="cd22905">
    <property type="entry name" value="HFD_Dr1"/>
    <property type="match status" value="1"/>
</dbReference>
<dbReference type="Proteomes" id="UP000186922">
    <property type="component" value="Unassembled WGS sequence"/>
</dbReference>
<evidence type="ECO:0000256" key="2">
    <source>
        <dbReference type="ARBA" id="ARBA00009245"/>
    </source>
</evidence>
<proteinExistence type="inferred from homology"/>
<accession>A0A1D1W8N9</accession>
<dbReference type="GO" id="GO:0051123">
    <property type="term" value="P:RNA polymerase II preinitiation complex assembly"/>
    <property type="evidence" value="ECO:0007669"/>
    <property type="project" value="TreeGrafter"/>
</dbReference>
<dbReference type="FunFam" id="1.10.20.10:FF:000019">
    <property type="entry name" value="Negative cofactor 2 beta"/>
    <property type="match status" value="1"/>
</dbReference>
<dbReference type="PANTHER" id="PTHR46138">
    <property type="entry name" value="PROTEIN DR1"/>
    <property type="match status" value="1"/>
</dbReference>
<evidence type="ECO:0000256" key="3">
    <source>
        <dbReference type="ARBA" id="ARBA00018742"/>
    </source>
</evidence>
<evidence type="ECO:0000313" key="10">
    <source>
        <dbReference type="Proteomes" id="UP000186922"/>
    </source>
</evidence>
<dbReference type="PANTHER" id="PTHR46138:SF1">
    <property type="entry name" value="PROTEIN DR1"/>
    <property type="match status" value="1"/>
</dbReference>
<reference evidence="9 10" key="1">
    <citation type="journal article" date="2016" name="Nat. Commun.">
        <title>Extremotolerant tardigrade genome and improved radiotolerance of human cultured cells by tardigrade-unique protein.</title>
        <authorList>
            <person name="Hashimoto T."/>
            <person name="Horikawa D.D."/>
            <person name="Saito Y."/>
            <person name="Kuwahara H."/>
            <person name="Kozuka-Hata H."/>
            <person name="Shin-I T."/>
            <person name="Minakuchi Y."/>
            <person name="Ohishi K."/>
            <person name="Motoyama A."/>
            <person name="Aizu T."/>
            <person name="Enomoto A."/>
            <person name="Kondo K."/>
            <person name="Tanaka S."/>
            <person name="Hara Y."/>
            <person name="Koshikawa S."/>
            <person name="Sagara H."/>
            <person name="Miura T."/>
            <person name="Yokobori S."/>
            <person name="Miyagawa K."/>
            <person name="Suzuki Y."/>
            <person name="Kubo T."/>
            <person name="Oyama M."/>
            <person name="Kohara Y."/>
            <person name="Fujiyama A."/>
            <person name="Arakawa K."/>
            <person name="Katayama T."/>
            <person name="Toyoda A."/>
            <person name="Kunieda T."/>
        </authorList>
    </citation>
    <scope>NUCLEOTIDE SEQUENCE [LARGE SCALE GENOMIC DNA]</scope>
    <source>
        <strain evidence="9 10">YOKOZUNA-1</strain>
    </source>
</reference>
<feature type="domain" description="Transcription factor CBF/NF-Y/archaeal histone" evidence="8">
    <location>
        <begin position="10"/>
        <end position="69"/>
    </location>
</feature>
<dbReference type="InterPro" id="IPR003958">
    <property type="entry name" value="CBFA_NFYB_domain"/>
</dbReference>
<dbReference type="InterPro" id="IPR042225">
    <property type="entry name" value="Ncb2"/>
</dbReference>
<dbReference type="GO" id="GO:0017054">
    <property type="term" value="C:negative cofactor 2 complex"/>
    <property type="evidence" value="ECO:0007669"/>
    <property type="project" value="InterPro"/>
</dbReference>
<evidence type="ECO:0000259" key="8">
    <source>
        <dbReference type="Pfam" id="PF00808"/>
    </source>
</evidence>
<dbReference type="SUPFAM" id="SSF47113">
    <property type="entry name" value="Histone-fold"/>
    <property type="match status" value="1"/>
</dbReference>
<dbReference type="STRING" id="947166.A0A1D1W8N9"/>
<dbReference type="Gene3D" id="1.10.20.10">
    <property type="entry name" value="Histone, subunit A"/>
    <property type="match status" value="1"/>
</dbReference>
<name>A0A1D1W8N9_RAMVA</name>
<dbReference type="OrthoDB" id="601405at2759"/>
<dbReference type="GO" id="GO:0017025">
    <property type="term" value="F:TBP-class protein binding"/>
    <property type="evidence" value="ECO:0007669"/>
    <property type="project" value="TreeGrafter"/>
</dbReference>